<evidence type="ECO:0000313" key="2">
    <source>
        <dbReference type="Proteomes" id="UP000289708"/>
    </source>
</evidence>
<gene>
    <name evidence="1" type="ORF">EK403_21230</name>
</gene>
<keyword evidence="2" id="KW-1185">Reference proteome</keyword>
<organism evidence="1 2">
    <name type="scientific">Hansschlegelia zhihuaiae</name>
    <dbReference type="NCBI Taxonomy" id="405005"/>
    <lineage>
        <taxon>Bacteria</taxon>
        <taxon>Pseudomonadati</taxon>
        <taxon>Pseudomonadota</taxon>
        <taxon>Alphaproteobacteria</taxon>
        <taxon>Hyphomicrobiales</taxon>
        <taxon>Methylopilaceae</taxon>
        <taxon>Hansschlegelia</taxon>
    </lineage>
</organism>
<dbReference type="RefSeq" id="WP_128779459.1">
    <property type="nucleotide sequence ID" value="NZ_RYFI01000032.1"/>
</dbReference>
<name>A0A4Q0M3R9_9HYPH</name>
<accession>A0A4Q0M3R9</accession>
<sequence length="82" mass="8545">MGGKKVDRDVRELADAVASLEVAISLIGTFSMLGRPKKLTLAVVHLRGFAGRAGFDIGGLAPDVLDRIADRLEAGESIGAPD</sequence>
<comment type="caution">
    <text evidence="1">The sequence shown here is derived from an EMBL/GenBank/DDBJ whole genome shotgun (WGS) entry which is preliminary data.</text>
</comment>
<dbReference type="EMBL" id="RYFI01000032">
    <property type="protein sequence ID" value="RXF67557.1"/>
    <property type="molecule type" value="Genomic_DNA"/>
</dbReference>
<evidence type="ECO:0000313" key="1">
    <source>
        <dbReference type="EMBL" id="RXF67557.1"/>
    </source>
</evidence>
<dbReference type="AlphaFoldDB" id="A0A4Q0M3R9"/>
<dbReference type="Proteomes" id="UP000289708">
    <property type="component" value="Unassembled WGS sequence"/>
</dbReference>
<proteinExistence type="predicted"/>
<reference evidence="1 2" key="1">
    <citation type="submission" date="2018-12" db="EMBL/GenBank/DDBJ databases">
        <title>bacterium Hansschlegelia zhihuaiae S113.</title>
        <authorList>
            <person name="He J."/>
        </authorList>
    </citation>
    <scope>NUCLEOTIDE SEQUENCE [LARGE SCALE GENOMIC DNA]</scope>
    <source>
        <strain evidence="1 2">S 113</strain>
    </source>
</reference>
<protein>
    <submittedName>
        <fullName evidence="1">Uncharacterized protein</fullName>
    </submittedName>
</protein>